<dbReference type="InterPro" id="IPR009057">
    <property type="entry name" value="Homeodomain-like_sf"/>
</dbReference>
<dbReference type="SUPFAM" id="SSF46689">
    <property type="entry name" value="Homeodomain-like"/>
    <property type="match status" value="1"/>
</dbReference>
<dbReference type="Pfam" id="PF01527">
    <property type="entry name" value="HTH_Tnp_1"/>
    <property type="match status" value="1"/>
</dbReference>
<evidence type="ECO:0008006" key="4">
    <source>
        <dbReference type="Google" id="ProtNLM"/>
    </source>
</evidence>
<accession>A0A2W5SYM9</accession>
<evidence type="ECO:0000313" key="2">
    <source>
        <dbReference type="EMBL" id="PZR06867.1"/>
    </source>
</evidence>
<dbReference type="GO" id="GO:0003677">
    <property type="term" value="F:DNA binding"/>
    <property type="evidence" value="ECO:0007669"/>
    <property type="project" value="InterPro"/>
</dbReference>
<comment type="caution">
    <text evidence="2">The sequence shown here is derived from an EMBL/GenBank/DDBJ whole genome shotgun (WGS) entry which is preliminary data.</text>
</comment>
<reference evidence="2 3" key="1">
    <citation type="submission" date="2017-08" db="EMBL/GenBank/DDBJ databases">
        <title>Infants hospitalized years apart are colonized by the same room-sourced microbial strains.</title>
        <authorList>
            <person name="Brooks B."/>
            <person name="Olm M.R."/>
            <person name="Firek B.A."/>
            <person name="Baker R."/>
            <person name="Thomas B.C."/>
            <person name="Morowitz M.J."/>
            <person name="Banfield J.F."/>
        </authorList>
    </citation>
    <scope>NUCLEOTIDE SEQUENCE [LARGE SCALE GENOMIC DNA]</scope>
    <source>
        <strain evidence="2">S2_003_000_R1_3</strain>
    </source>
</reference>
<gene>
    <name evidence="2" type="ORF">DI525_00950</name>
</gene>
<evidence type="ECO:0000256" key="1">
    <source>
        <dbReference type="SAM" id="MobiDB-lite"/>
    </source>
</evidence>
<sequence>MFIASQQRKTYTPKYRREAAKLVIETPRPIARVDEEIGVTPGLLGKWAKSKRERQCAGDGMSEADLRADNARLRREFAETKMDNSPPTTRRPQTHFCYLTP</sequence>
<dbReference type="GO" id="GO:0006313">
    <property type="term" value="P:DNA transposition"/>
    <property type="evidence" value="ECO:0007669"/>
    <property type="project" value="InterPro"/>
</dbReference>
<dbReference type="AlphaFoldDB" id="A0A2W5SYM9"/>
<dbReference type="InterPro" id="IPR002514">
    <property type="entry name" value="Transposase_8"/>
</dbReference>
<organism evidence="2 3">
    <name type="scientific">Corynebacterium kroppenstedtii</name>
    <dbReference type="NCBI Taxonomy" id="161879"/>
    <lineage>
        <taxon>Bacteria</taxon>
        <taxon>Bacillati</taxon>
        <taxon>Actinomycetota</taxon>
        <taxon>Actinomycetes</taxon>
        <taxon>Mycobacteriales</taxon>
        <taxon>Corynebacteriaceae</taxon>
        <taxon>Corynebacterium</taxon>
    </lineage>
</organism>
<protein>
    <recommendedName>
        <fullName evidence="4">Transposase</fullName>
    </recommendedName>
</protein>
<dbReference type="RefSeq" id="WP_303733931.1">
    <property type="nucleotide sequence ID" value="NZ_CAKZHK010000006.1"/>
</dbReference>
<proteinExistence type="predicted"/>
<name>A0A2W5SYM9_9CORY</name>
<evidence type="ECO:0000313" key="3">
    <source>
        <dbReference type="Proteomes" id="UP000249432"/>
    </source>
</evidence>
<feature type="region of interest" description="Disordered" evidence="1">
    <location>
        <begin position="78"/>
        <end position="101"/>
    </location>
</feature>
<dbReference type="Proteomes" id="UP000249432">
    <property type="component" value="Unassembled WGS sequence"/>
</dbReference>
<dbReference type="GO" id="GO:0004803">
    <property type="term" value="F:transposase activity"/>
    <property type="evidence" value="ECO:0007669"/>
    <property type="project" value="InterPro"/>
</dbReference>
<dbReference type="EMBL" id="QFRA01000001">
    <property type="protein sequence ID" value="PZR06867.1"/>
    <property type="molecule type" value="Genomic_DNA"/>
</dbReference>